<gene>
    <name evidence="1" type="ORF">LCGC14_1247230</name>
</gene>
<protein>
    <submittedName>
        <fullName evidence="1">Uncharacterized protein</fullName>
    </submittedName>
</protein>
<accession>A0A0F9P829</accession>
<sequence>MQPPTLDQLEAYIKLRNLSVNPRKFLMHYEDSEPPWTNNGKPVKNWKLTAQSWHYNNMSRADTHICSMCKNYGVYVYKDATGQAYWRCVDHKLKHKTFVSKETADKALPKTIKLHKVNKNNERNRQLNALKEK</sequence>
<reference evidence="1" key="1">
    <citation type="journal article" date="2015" name="Nature">
        <title>Complex archaea that bridge the gap between prokaryotes and eukaryotes.</title>
        <authorList>
            <person name="Spang A."/>
            <person name="Saw J.H."/>
            <person name="Jorgensen S.L."/>
            <person name="Zaremba-Niedzwiedzka K."/>
            <person name="Martijn J."/>
            <person name="Lind A.E."/>
            <person name="van Eijk R."/>
            <person name="Schleper C."/>
            <person name="Guy L."/>
            <person name="Ettema T.J."/>
        </authorList>
    </citation>
    <scope>NUCLEOTIDE SEQUENCE</scope>
</reference>
<proteinExistence type="predicted"/>
<comment type="caution">
    <text evidence="1">The sequence shown here is derived from an EMBL/GenBank/DDBJ whole genome shotgun (WGS) entry which is preliminary data.</text>
</comment>
<name>A0A0F9P829_9ZZZZ</name>
<organism evidence="1">
    <name type="scientific">marine sediment metagenome</name>
    <dbReference type="NCBI Taxonomy" id="412755"/>
    <lineage>
        <taxon>unclassified sequences</taxon>
        <taxon>metagenomes</taxon>
        <taxon>ecological metagenomes</taxon>
    </lineage>
</organism>
<evidence type="ECO:0000313" key="1">
    <source>
        <dbReference type="EMBL" id="KKM89587.1"/>
    </source>
</evidence>
<dbReference type="EMBL" id="LAZR01006797">
    <property type="protein sequence ID" value="KKM89587.1"/>
    <property type="molecule type" value="Genomic_DNA"/>
</dbReference>
<dbReference type="AlphaFoldDB" id="A0A0F9P829"/>